<comment type="caution">
    <text evidence="2">The sequence shown here is derived from an EMBL/GenBank/DDBJ whole genome shotgun (WGS) entry which is preliminary data.</text>
</comment>
<keyword evidence="1" id="KW-0732">Signal</keyword>
<keyword evidence="3" id="KW-1185">Reference proteome</keyword>
<protein>
    <submittedName>
        <fullName evidence="2">Uncharacterized protein</fullName>
    </submittedName>
</protein>
<dbReference type="EMBL" id="JANBVN010000014">
    <property type="protein sequence ID" value="KAJ9162144.1"/>
    <property type="molecule type" value="Genomic_DNA"/>
</dbReference>
<dbReference type="AlphaFoldDB" id="A0AA38S0P7"/>
<gene>
    <name evidence="2" type="ORF">NKR19_g1547</name>
</gene>
<feature type="signal peptide" evidence="1">
    <location>
        <begin position="1"/>
        <end position="15"/>
    </location>
</feature>
<name>A0AA38S0P7_9PEZI</name>
<dbReference type="Proteomes" id="UP001174691">
    <property type="component" value="Unassembled WGS sequence"/>
</dbReference>
<evidence type="ECO:0000313" key="3">
    <source>
        <dbReference type="Proteomes" id="UP001174691"/>
    </source>
</evidence>
<organism evidence="2 3">
    <name type="scientific">Coniochaeta hoffmannii</name>
    <dbReference type="NCBI Taxonomy" id="91930"/>
    <lineage>
        <taxon>Eukaryota</taxon>
        <taxon>Fungi</taxon>
        <taxon>Dikarya</taxon>
        <taxon>Ascomycota</taxon>
        <taxon>Pezizomycotina</taxon>
        <taxon>Sordariomycetes</taxon>
        <taxon>Sordariomycetidae</taxon>
        <taxon>Coniochaetales</taxon>
        <taxon>Coniochaetaceae</taxon>
        <taxon>Coniochaeta</taxon>
    </lineage>
</organism>
<accession>A0AA38S0P7</accession>
<evidence type="ECO:0000313" key="2">
    <source>
        <dbReference type="EMBL" id="KAJ9162144.1"/>
    </source>
</evidence>
<reference evidence="2" key="1">
    <citation type="submission" date="2022-07" db="EMBL/GenBank/DDBJ databases">
        <title>Fungi with potential for degradation of polypropylene.</title>
        <authorList>
            <person name="Gostincar C."/>
        </authorList>
    </citation>
    <scope>NUCLEOTIDE SEQUENCE</scope>
    <source>
        <strain evidence="2">EXF-13287</strain>
    </source>
</reference>
<proteinExistence type="predicted"/>
<evidence type="ECO:0000256" key="1">
    <source>
        <dbReference type="SAM" id="SignalP"/>
    </source>
</evidence>
<sequence>MQLLTILTLVSAALAAPVAVGGTSKRDVDAHELLAYNTAGTDSTNGWVEKRDVDAHELLAYNTAGTDSTNGWVEKRDS</sequence>
<feature type="chain" id="PRO_5041202845" evidence="1">
    <location>
        <begin position="16"/>
        <end position="78"/>
    </location>
</feature>